<protein>
    <recommendedName>
        <fullName evidence="3">Porin</fullName>
    </recommendedName>
</protein>
<dbReference type="EMBL" id="JAEMNX010000044">
    <property type="protein sequence ID" value="MBJ7540022.1"/>
    <property type="molecule type" value="Genomic_DNA"/>
</dbReference>
<dbReference type="AlphaFoldDB" id="A0A934N3T6"/>
<evidence type="ECO:0000313" key="1">
    <source>
        <dbReference type="EMBL" id="MBJ7540022.1"/>
    </source>
</evidence>
<dbReference type="SUPFAM" id="SSF56935">
    <property type="entry name" value="Porins"/>
    <property type="match status" value="1"/>
</dbReference>
<evidence type="ECO:0000313" key="2">
    <source>
        <dbReference type="Proteomes" id="UP000628710"/>
    </source>
</evidence>
<dbReference type="Proteomes" id="UP000628710">
    <property type="component" value="Unassembled WGS sequence"/>
</dbReference>
<name>A0A934N3T6_9GAMM</name>
<comment type="caution">
    <text evidence="1">The sequence shown here is derived from an EMBL/GenBank/DDBJ whole genome shotgun (WGS) entry which is preliminary data.</text>
</comment>
<organism evidence="1 2">
    <name type="scientific">Marinomonas transparens</name>
    <dbReference type="NCBI Taxonomy" id="2795388"/>
    <lineage>
        <taxon>Bacteria</taxon>
        <taxon>Pseudomonadati</taxon>
        <taxon>Pseudomonadota</taxon>
        <taxon>Gammaproteobacteria</taxon>
        <taxon>Oceanospirillales</taxon>
        <taxon>Oceanospirillaceae</taxon>
        <taxon>Marinomonas</taxon>
    </lineage>
</organism>
<keyword evidence="2" id="KW-1185">Reference proteome</keyword>
<dbReference type="RefSeq" id="WP_199470415.1">
    <property type="nucleotide sequence ID" value="NZ_JAEMNX010000044.1"/>
</dbReference>
<proteinExistence type="predicted"/>
<evidence type="ECO:0008006" key="3">
    <source>
        <dbReference type="Google" id="ProtNLM"/>
    </source>
</evidence>
<accession>A0A934N3T6</accession>
<reference evidence="1" key="1">
    <citation type="submission" date="2020-12" db="EMBL/GenBank/DDBJ databases">
        <title>Marinomonas arctica sp. nov., a psychrotolerant bacterium isolated from the Arctic.</title>
        <authorList>
            <person name="Zhang Y."/>
        </authorList>
    </citation>
    <scope>NUCLEOTIDE SEQUENCE</scope>
    <source>
        <strain evidence="1">C1424</strain>
    </source>
</reference>
<sequence>MLYRHIPLFIVVLVFMSGHAKADGLNIDFSGFATLNMSYSDNADVGFSSNYLNRSDTGFSLSRDSLLGGQANISMSHDWDAVVQGVYQDRSVKSFDNFLELGFVRYRPQRNWSIRAGRINSDIYLLSEYPHVGYAYLWARPPHAYYSFASTTGHYDGVDVEYNNQVGDGFLRIKLAVGETTPTLMASDEELSVTFDDLYTLSAVYLKDEWTFRAATSRSKISDFKSPPFNTLIDGLNSVPSNVWSQAAEFSHGFESQHHTINYSALGLTYDNFDWLIQTEIGTTTSDWMVAPSNISGYLSIGYRVNEVTYFGGMSVAKNKKDTTDVVTPELAYLPEQQQAAIRQLINNTEYAINRSVVDQKSFNLGAKWYYSDKVVLKVQADHFIIQPRGGALWDIDTSTDIETEHNVNLVSLSVSVVF</sequence>
<gene>
    <name evidence="1" type="ORF">I8J31_20345</name>
</gene>